<organism evidence="3 4">
    <name type="scientific">Tetradesmus obliquus</name>
    <name type="common">Green alga</name>
    <name type="synonym">Acutodesmus obliquus</name>
    <dbReference type="NCBI Taxonomy" id="3088"/>
    <lineage>
        <taxon>Eukaryota</taxon>
        <taxon>Viridiplantae</taxon>
        <taxon>Chlorophyta</taxon>
        <taxon>core chlorophytes</taxon>
        <taxon>Chlorophyceae</taxon>
        <taxon>CS clade</taxon>
        <taxon>Sphaeropleales</taxon>
        <taxon>Scenedesmaceae</taxon>
        <taxon>Tetradesmus</taxon>
    </lineage>
</organism>
<dbReference type="Proteomes" id="UP001244341">
    <property type="component" value="Chromosome 5b"/>
</dbReference>
<proteinExistence type="predicted"/>
<accession>A0ABY8TY14</accession>
<feature type="region of interest" description="Disordered" evidence="1">
    <location>
        <begin position="42"/>
        <end position="85"/>
    </location>
</feature>
<gene>
    <name evidence="3" type="ORF">OEZ85_002609</name>
</gene>
<dbReference type="PANTHER" id="PTHR46348:SF1">
    <property type="entry name" value="DELETED IN LUNG AND ESOPHAGEAL CANCER PROTEIN 1"/>
    <property type="match status" value="1"/>
</dbReference>
<dbReference type="EMBL" id="CP126212">
    <property type="protein sequence ID" value="WIA14055.1"/>
    <property type="molecule type" value="Genomic_DNA"/>
</dbReference>
<keyword evidence="4" id="KW-1185">Reference proteome</keyword>
<evidence type="ECO:0000259" key="2">
    <source>
        <dbReference type="Pfam" id="PF23277"/>
    </source>
</evidence>
<dbReference type="PANTHER" id="PTHR46348">
    <property type="entry name" value="DELETED IN LUNG AND ESOPHAGEAL CANCER PROTEIN 1"/>
    <property type="match status" value="1"/>
</dbReference>
<sequence length="282" mass="30251">MTPDQREAEERIIKSMYHKLSFLRNPRYPMPAATAAMLAQGMRGGSSLRMQQQHTSSSSSGRASSRGKSRSRSPTRSGRSPVPHTTAAATAAGCVLAEDAGFQVSPAAGVLFDAYEPGGVYFAAVQLQNVGGVMRGLRLLPPASRYFQVSLPRFPGADPTGAGANELAPGMCAEVSVCFTPDTLGDYADAFAVQTQLGRFEVALRGSRPHPRLSLPDELQAGDVLVGNSRSRTVNFTNTVRQLRVVGRGSDVTVQLVEIDGRQLQQEDAQAPVWFGQVSNEW</sequence>
<name>A0ABY8TY14_TETOB</name>
<dbReference type="InterPro" id="IPR059041">
    <property type="entry name" value="Ig_DLEC1_1"/>
</dbReference>
<feature type="compositionally biased region" description="Low complexity" evidence="1">
    <location>
        <begin position="74"/>
        <end position="85"/>
    </location>
</feature>
<reference evidence="3 4" key="1">
    <citation type="submission" date="2023-05" db="EMBL/GenBank/DDBJ databases">
        <title>A 100% complete, gapless, phased diploid assembly of the Scenedesmus obliquus UTEX 3031 genome.</title>
        <authorList>
            <person name="Biondi T.C."/>
            <person name="Hanschen E.R."/>
            <person name="Kwon T."/>
            <person name="Eng W."/>
            <person name="Kruse C.P.S."/>
            <person name="Koehler S.I."/>
            <person name="Kunde Y."/>
            <person name="Gleasner C.D."/>
            <person name="You Mak K.T."/>
            <person name="Polle J."/>
            <person name="Hovde B.T."/>
            <person name="Starkenburg S.R."/>
        </authorList>
    </citation>
    <scope>NUCLEOTIDE SEQUENCE [LARGE SCALE GENOMIC DNA]</scope>
    <source>
        <strain evidence="3 4">DOE0152z</strain>
    </source>
</reference>
<evidence type="ECO:0000256" key="1">
    <source>
        <dbReference type="SAM" id="MobiDB-lite"/>
    </source>
</evidence>
<feature type="domain" description="Deleted in lung and esophageal cancer protein 1 Ig-like" evidence="2">
    <location>
        <begin position="102"/>
        <end position="197"/>
    </location>
</feature>
<dbReference type="Pfam" id="PF23277">
    <property type="entry name" value="Ig_Dlec1_1"/>
    <property type="match status" value="1"/>
</dbReference>
<evidence type="ECO:0000313" key="4">
    <source>
        <dbReference type="Proteomes" id="UP001244341"/>
    </source>
</evidence>
<evidence type="ECO:0000313" key="3">
    <source>
        <dbReference type="EMBL" id="WIA14055.1"/>
    </source>
</evidence>
<protein>
    <recommendedName>
        <fullName evidence="2">Deleted in lung and esophageal cancer protein 1 Ig-like domain-containing protein</fullName>
    </recommendedName>
</protein>
<dbReference type="InterPro" id="IPR033304">
    <property type="entry name" value="DLEC1"/>
</dbReference>